<evidence type="ECO:0000256" key="4">
    <source>
        <dbReference type="ARBA" id="ARBA00022692"/>
    </source>
</evidence>
<keyword evidence="5 7" id="KW-1133">Transmembrane helix</keyword>
<feature type="transmembrane region" description="Helical" evidence="7">
    <location>
        <begin position="639"/>
        <end position="658"/>
    </location>
</feature>
<keyword evidence="4 7" id="KW-0812">Transmembrane</keyword>
<dbReference type="EMBL" id="JAVRRT010000033">
    <property type="protein sequence ID" value="KAK5162822.1"/>
    <property type="molecule type" value="Genomic_DNA"/>
</dbReference>
<feature type="transmembrane region" description="Helical" evidence="7">
    <location>
        <begin position="404"/>
        <end position="425"/>
    </location>
</feature>
<evidence type="ECO:0000256" key="6">
    <source>
        <dbReference type="ARBA" id="ARBA00023136"/>
    </source>
</evidence>
<evidence type="ECO:0000259" key="9">
    <source>
        <dbReference type="Pfam" id="PF13967"/>
    </source>
</evidence>
<dbReference type="RefSeq" id="XP_064653450.1">
    <property type="nucleotide sequence ID" value="XM_064808360.1"/>
</dbReference>
<feature type="transmembrane region" description="Helical" evidence="7">
    <location>
        <begin position="452"/>
        <end position="480"/>
    </location>
</feature>
<evidence type="ECO:0000313" key="11">
    <source>
        <dbReference type="Proteomes" id="UP001337655"/>
    </source>
</evidence>
<comment type="similarity">
    <text evidence="2">Belongs to the CSC1 (TC 1.A.17) family.</text>
</comment>
<evidence type="ECO:0000256" key="7">
    <source>
        <dbReference type="SAM" id="Phobius"/>
    </source>
</evidence>
<organism evidence="10 11">
    <name type="scientific">Saxophila tyrrhenica</name>
    <dbReference type="NCBI Taxonomy" id="1690608"/>
    <lineage>
        <taxon>Eukaryota</taxon>
        <taxon>Fungi</taxon>
        <taxon>Dikarya</taxon>
        <taxon>Ascomycota</taxon>
        <taxon>Pezizomycotina</taxon>
        <taxon>Dothideomycetes</taxon>
        <taxon>Dothideomycetidae</taxon>
        <taxon>Mycosphaerellales</taxon>
        <taxon>Extremaceae</taxon>
        <taxon>Saxophila</taxon>
    </lineage>
</organism>
<keyword evidence="6 7" id="KW-0472">Membrane</keyword>
<feature type="transmembrane region" description="Helical" evidence="7">
    <location>
        <begin position="500"/>
        <end position="517"/>
    </location>
</feature>
<comment type="subcellular location">
    <subcellularLocation>
        <location evidence="1">Membrane</location>
        <topology evidence="1">Multi-pass membrane protein</topology>
    </subcellularLocation>
</comment>
<feature type="transmembrane region" description="Helical" evidence="7">
    <location>
        <begin position="42"/>
        <end position="63"/>
    </location>
</feature>
<feature type="domain" description="CSC1/OSCA1-like 7TM region" evidence="8">
    <location>
        <begin position="359"/>
        <end position="522"/>
    </location>
</feature>
<feature type="domain" description="CSC1/OSCA1-like 7TM region" evidence="8">
    <location>
        <begin position="531"/>
        <end position="651"/>
    </location>
</feature>
<dbReference type="PANTHER" id="PTHR13018:SF149">
    <property type="entry name" value="DOMAIN PROTEIN, PUTATIVE (AFU_ORTHOLOGUE AFUA_3G11660)-RELATED"/>
    <property type="match status" value="1"/>
</dbReference>
<dbReference type="GO" id="GO:0005227">
    <property type="term" value="F:calcium-activated cation channel activity"/>
    <property type="evidence" value="ECO:0007669"/>
    <property type="project" value="InterPro"/>
</dbReference>
<dbReference type="GeneID" id="89932468"/>
<feature type="transmembrane region" description="Helical" evidence="7">
    <location>
        <begin position="359"/>
        <end position="384"/>
    </location>
</feature>
<evidence type="ECO:0008006" key="12">
    <source>
        <dbReference type="Google" id="ProtNLM"/>
    </source>
</evidence>
<accession>A0AAV9NW01</accession>
<reference evidence="10 11" key="1">
    <citation type="submission" date="2023-08" db="EMBL/GenBank/DDBJ databases">
        <title>Black Yeasts Isolated from many extreme environments.</title>
        <authorList>
            <person name="Coleine C."/>
            <person name="Stajich J.E."/>
            <person name="Selbmann L."/>
        </authorList>
    </citation>
    <scope>NUCLEOTIDE SEQUENCE [LARGE SCALE GENOMIC DNA]</scope>
    <source>
        <strain evidence="10 11">CCFEE 5935</strain>
    </source>
</reference>
<name>A0AAV9NW01_9PEZI</name>
<dbReference type="AlphaFoldDB" id="A0AAV9NW01"/>
<evidence type="ECO:0000256" key="2">
    <source>
        <dbReference type="ARBA" id="ARBA00007779"/>
    </source>
</evidence>
<feature type="transmembrane region" description="Helical" evidence="7">
    <location>
        <begin position="529"/>
        <end position="552"/>
    </location>
</feature>
<protein>
    <recommendedName>
        <fullName evidence="12">DUF221-domain-containing protein</fullName>
    </recommendedName>
</protein>
<comment type="caution">
    <text evidence="10">The sequence shown here is derived from an EMBL/GenBank/DDBJ whole genome shotgun (WGS) entry which is preliminary data.</text>
</comment>
<evidence type="ECO:0000313" key="10">
    <source>
        <dbReference type="EMBL" id="KAK5162822.1"/>
    </source>
</evidence>
<dbReference type="InterPro" id="IPR032880">
    <property type="entry name" value="CSC1/OSCA1-like_N"/>
</dbReference>
<dbReference type="Pfam" id="PF02714">
    <property type="entry name" value="RSN1_7TM"/>
    <property type="match status" value="2"/>
</dbReference>
<dbReference type="InterPro" id="IPR045122">
    <property type="entry name" value="Csc1-like"/>
</dbReference>
<dbReference type="PANTHER" id="PTHR13018">
    <property type="entry name" value="PROBABLE MEMBRANE PROTEIN DUF221-RELATED"/>
    <property type="match status" value="1"/>
</dbReference>
<evidence type="ECO:0000256" key="5">
    <source>
        <dbReference type="ARBA" id="ARBA00022989"/>
    </source>
</evidence>
<feature type="transmembrane region" description="Helical" evidence="7">
    <location>
        <begin position="172"/>
        <end position="192"/>
    </location>
</feature>
<evidence type="ECO:0000256" key="3">
    <source>
        <dbReference type="ARBA" id="ARBA00022448"/>
    </source>
</evidence>
<keyword evidence="3" id="KW-0813">Transport</keyword>
<feature type="domain" description="CSC1/OSCA1-like N-terminal transmembrane" evidence="9">
    <location>
        <begin position="41"/>
        <end position="192"/>
    </location>
</feature>
<keyword evidence="11" id="KW-1185">Reference proteome</keyword>
<dbReference type="GO" id="GO:0005886">
    <property type="term" value="C:plasma membrane"/>
    <property type="evidence" value="ECO:0007669"/>
    <property type="project" value="TreeGrafter"/>
</dbReference>
<dbReference type="Pfam" id="PF13967">
    <property type="entry name" value="RSN1_TM"/>
    <property type="match status" value="1"/>
</dbReference>
<sequence length="1002" mass="112619">MTTETDVFLQLIASPFDSEVVCLENGYTCKRSSYSQIYSASFLSALAFYGLTTAAVLFAFCILRSRYSNVYEPRLSQHSKRAAPEAVPKVPFGWLSAISKPSEVALIDQIGLDAVVFLRFTRLIRNLFATLTIIAGITLVPINVTQVQESHASGVSVFSRLTPQYSRSSPVFWVYVGVAYLFDIVICLYLWYGYRAVLRLKRSYFRSPEYGASLHARTLLLSDIPHPLRSDRGVTQLAEGSIIGVIGRDVGKLEAKIREHFDLDQKTRHETGLRRDGARRRANEVQKEIEAIRGSPQELRAMSYGFVTFATVAEAHSWAYKYRHGGPEGIAVQLADDPDNFVWRNLDYSRSQLQRRRRVYAFHITLLTVAWVVPNVLNAVFLTNLSHLALVWPTFRATLDSHRILWGIVQGIVPPILVSLVYYYLPPIFRRLSTKAGDMTKVSRERHVMRKLFTFLIWNQLVAFSLFSTFWGFGAVFINAHQSGRDAWHKVSKGHVMRKIIQALITVTTYWCCWLIQRNLGTHSSSDTALYSLLTSCVGAAVDLGQVLPLLWNTLRRTSARSLHSPATPPAFNYATQYSYFLFYAAVALTFGILQPLALAITAIYFLLDSFTKKYMLLYICSTKHESGGLFWRSLVDRMLVNALFGNIVTAVLVVAQGSAGQNWGMLAALLPLPGMLASFKWYCAPRALAPRAKASVVSDAELEPWLVEILRALGFLKSYSASTTRGQQQSQCLAHLLSDRDAIWTLAHIIPSNTDLTYVETYDMIHVQAYVIHVDMVLRKEVTFKLTEASIDHIISFHWNVYLRSLCDNTLHWPGKENECKEIQRSFEHDVQSFIYWTDLDVLEGLKESGAGELIEGWPRGVKLALSAFFKKSHDYVTTSKRGFVDCGTIKDQTASQSASTRSNVNARQVHRAWKDGEGSNNNMIHRGAIEQQRCFEANASECGSQWDRGASIAALDTDRSPLSRLNVLRGGCAISRWIDDCGVACGDRLSSDHRGGESES</sequence>
<proteinExistence type="inferred from homology"/>
<feature type="transmembrane region" description="Helical" evidence="7">
    <location>
        <begin position="581"/>
        <end position="608"/>
    </location>
</feature>
<dbReference type="InterPro" id="IPR003864">
    <property type="entry name" value="CSC1/OSCA1-like_7TM"/>
</dbReference>
<evidence type="ECO:0000259" key="8">
    <source>
        <dbReference type="Pfam" id="PF02714"/>
    </source>
</evidence>
<dbReference type="Proteomes" id="UP001337655">
    <property type="component" value="Unassembled WGS sequence"/>
</dbReference>
<gene>
    <name evidence="10" type="ORF">LTR77_011148</name>
</gene>
<evidence type="ECO:0000256" key="1">
    <source>
        <dbReference type="ARBA" id="ARBA00004141"/>
    </source>
</evidence>
<feature type="transmembrane region" description="Helical" evidence="7">
    <location>
        <begin position="127"/>
        <end position="144"/>
    </location>
</feature>